<evidence type="ECO:0000256" key="2">
    <source>
        <dbReference type="SAM" id="Phobius"/>
    </source>
</evidence>
<dbReference type="RefSeq" id="WP_135010534.1">
    <property type="nucleotide sequence ID" value="NZ_JAYEXM010000005.1"/>
</dbReference>
<evidence type="ECO:0000313" key="3">
    <source>
        <dbReference type="EMBL" id="TFI01670.1"/>
    </source>
</evidence>
<keyword evidence="2" id="KW-1133">Transmembrane helix</keyword>
<dbReference type="AlphaFoldDB" id="A0AAX2SB10"/>
<organism evidence="3 4">
    <name type="scientific">Kocuria rhizophila</name>
    <dbReference type="NCBI Taxonomy" id="72000"/>
    <lineage>
        <taxon>Bacteria</taxon>
        <taxon>Bacillati</taxon>
        <taxon>Actinomycetota</taxon>
        <taxon>Actinomycetes</taxon>
        <taxon>Micrococcales</taxon>
        <taxon>Micrococcaceae</taxon>
        <taxon>Kocuria</taxon>
    </lineage>
</organism>
<feature type="region of interest" description="Disordered" evidence="1">
    <location>
        <begin position="103"/>
        <end position="169"/>
    </location>
</feature>
<keyword evidence="4" id="KW-1185">Reference proteome</keyword>
<feature type="transmembrane region" description="Helical" evidence="2">
    <location>
        <begin position="73"/>
        <end position="97"/>
    </location>
</feature>
<keyword evidence="2" id="KW-0472">Membrane</keyword>
<feature type="region of interest" description="Disordered" evidence="1">
    <location>
        <begin position="1"/>
        <end position="67"/>
    </location>
</feature>
<comment type="caution">
    <text evidence="3">The sequence shown here is derived from an EMBL/GenBank/DDBJ whole genome shotgun (WGS) entry which is preliminary data.</text>
</comment>
<gene>
    <name evidence="3" type="ORF">E4P33_05960</name>
</gene>
<feature type="compositionally biased region" description="Low complexity" evidence="1">
    <location>
        <begin position="120"/>
        <end position="163"/>
    </location>
</feature>
<proteinExistence type="predicted"/>
<protein>
    <submittedName>
        <fullName evidence="3">Uncharacterized protein</fullName>
    </submittedName>
</protein>
<keyword evidence="2" id="KW-0812">Transmembrane</keyword>
<feature type="compositionally biased region" description="Pro residues" evidence="1">
    <location>
        <begin position="1"/>
        <end position="11"/>
    </location>
</feature>
<sequence length="361" mass="36191">MSNHPGPPPHDPSSSADSEPSVTPYDPTARDPRPGGRGTGATGLDPQAPAGPQGDATSPGAADRSRNGVSPGVVIALVAVGVVIGLGVLAVLIYLLVASLGGLRDEGPKPLTTSEQAAEPTRGTAPTSPGPAASSPGRDTTGAGPTTSAAAPGPAGTRALPAPSGKPLVQKSGTFEELTLEQRTENAVTLPAGDEPLLVVWSATGGGDGGSVFVTGAERPGGLPSETLGSVRAGQTGTALVNASSTRRHTAVLYPEGNSGMAWDVKVYPLSAVPRMERGTTVTGEGPGVFRLPQGPARTHSLEVTAEHDVPSVAVYNADDLGLSTAFEYGTSPVTVDVEVGGGEQVVVVESQEKWSFRPAG</sequence>
<evidence type="ECO:0000256" key="1">
    <source>
        <dbReference type="SAM" id="MobiDB-lite"/>
    </source>
</evidence>
<reference evidence="3 4" key="1">
    <citation type="submission" date="2019-03" db="EMBL/GenBank/DDBJ databases">
        <title>Genome Sequencing and Assembly of Various Microbes Isolated from Alder Root Nodule.</title>
        <authorList>
            <person name="Swanson E."/>
            <person name="Sevigny J.L."/>
            <person name="Pesce C."/>
            <person name="Davis I."/>
            <person name="Kleiner V."/>
            <person name="Tisa L."/>
        </authorList>
    </citation>
    <scope>NUCLEOTIDE SEQUENCE [LARGE SCALE GENOMIC DNA]</scope>
    <source>
        <strain evidence="3 4">4R-31</strain>
    </source>
</reference>
<feature type="compositionally biased region" description="Low complexity" evidence="1">
    <location>
        <begin position="12"/>
        <end position="21"/>
    </location>
</feature>
<evidence type="ECO:0000313" key="4">
    <source>
        <dbReference type="Proteomes" id="UP000298017"/>
    </source>
</evidence>
<accession>A0AAX2SB10</accession>
<dbReference type="EMBL" id="SPNK01000005">
    <property type="protein sequence ID" value="TFI01670.1"/>
    <property type="molecule type" value="Genomic_DNA"/>
</dbReference>
<name>A0AAX2SB10_KOCRH</name>
<dbReference type="Proteomes" id="UP000298017">
    <property type="component" value="Unassembled WGS sequence"/>
</dbReference>